<keyword evidence="9 11" id="KW-0482">Metalloprotease</keyword>
<comment type="cofactor">
    <cofactor evidence="1 11">
        <name>Zn(2+)</name>
        <dbReference type="ChEBI" id="CHEBI:29105"/>
    </cofactor>
</comment>
<organism evidence="13 14">
    <name type="scientific">Paenibacillus nanensis</name>
    <dbReference type="NCBI Taxonomy" id="393251"/>
    <lineage>
        <taxon>Bacteria</taxon>
        <taxon>Bacillati</taxon>
        <taxon>Bacillota</taxon>
        <taxon>Bacilli</taxon>
        <taxon>Bacillales</taxon>
        <taxon>Paenibacillaceae</taxon>
        <taxon>Paenibacillus</taxon>
    </lineage>
</organism>
<evidence type="ECO:0000256" key="9">
    <source>
        <dbReference type="ARBA" id="ARBA00023049"/>
    </source>
</evidence>
<protein>
    <recommendedName>
        <fullName evidence="11">Zinc metalloprotease</fullName>
        <ecNumber evidence="11">3.4.24.-</ecNumber>
    </recommendedName>
</protein>
<evidence type="ECO:0000256" key="7">
    <source>
        <dbReference type="ARBA" id="ARBA00022833"/>
    </source>
</evidence>
<evidence type="ECO:0000256" key="11">
    <source>
        <dbReference type="RuleBase" id="RU362031"/>
    </source>
</evidence>
<name>A0A3A1V2I6_9BACL</name>
<dbReference type="Pfam" id="PF17820">
    <property type="entry name" value="PDZ_6"/>
    <property type="match status" value="1"/>
</dbReference>
<feature type="transmembrane region" description="Helical" evidence="11">
    <location>
        <begin position="396"/>
        <end position="414"/>
    </location>
</feature>
<keyword evidence="10 11" id="KW-0472">Membrane</keyword>
<dbReference type="EMBL" id="QXQA01000009">
    <property type="protein sequence ID" value="RIX51790.1"/>
    <property type="molecule type" value="Genomic_DNA"/>
</dbReference>
<reference evidence="13 14" key="1">
    <citation type="submission" date="2018-09" db="EMBL/GenBank/DDBJ databases">
        <title>Paenibacillus aracenensis nov. sp. isolated from a cave in southern Spain.</title>
        <authorList>
            <person name="Jurado V."/>
            <person name="Gutierrez-Patricio S."/>
            <person name="Gonzalez-Pimentel J.L."/>
            <person name="Miller A.Z."/>
            <person name="Laiz L."/>
            <person name="Saiz-Jimenez C."/>
        </authorList>
    </citation>
    <scope>NUCLEOTIDE SEQUENCE [LARGE SCALE GENOMIC DNA]</scope>
    <source>
        <strain evidence="13 14">DSM 22867</strain>
    </source>
</reference>
<dbReference type="InterPro" id="IPR008915">
    <property type="entry name" value="Peptidase_M50"/>
</dbReference>
<dbReference type="PANTHER" id="PTHR42837">
    <property type="entry name" value="REGULATOR OF SIGMA-E PROTEASE RSEP"/>
    <property type="match status" value="1"/>
</dbReference>
<dbReference type="Gene3D" id="2.30.42.10">
    <property type="match status" value="1"/>
</dbReference>
<dbReference type="OrthoDB" id="9782003at2"/>
<dbReference type="RefSeq" id="WP_119600572.1">
    <property type="nucleotide sequence ID" value="NZ_QXQA01000009.1"/>
</dbReference>
<feature type="transmembrane region" description="Helical" evidence="11">
    <location>
        <begin position="169"/>
        <end position="190"/>
    </location>
</feature>
<keyword evidence="7 11" id="KW-0862">Zinc</keyword>
<keyword evidence="6 11" id="KW-0378">Hydrolase</keyword>
<dbReference type="InterPro" id="IPR041489">
    <property type="entry name" value="PDZ_6"/>
</dbReference>
<evidence type="ECO:0000256" key="5">
    <source>
        <dbReference type="ARBA" id="ARBA00022692"/>
    </source>
</evidence>
<dbReference type="AlphaFoldDB" id="A0A3A1V2I6"/>
<comment type="caution">
    <text evidence="13">The sequence shown here is derived from an EMBL/GenBank/DDBJ whole genome shotgun (WGS) entry which is preliminary data.</text>
</comment>
<sequence>MGMIGVVLSTVLVFFVIVTIHEWGHYFFAKRAGILVREFAIGFGPKLFSVKKGETRYTLRLVPAGGFVRMAGEDPEIVEVQTGQTVAVRVKDDAVTRIYLDRLDERTGTIRGEVEDVDLERKLSISLLVEGESERYSVHPQALVISKGRDTQIAPIDRHFGSKPVRKRAMAIFAGPMMNFILAFVLYAVYAQMVGMPVDNPDRLIVSTIEKNMPAAGVDLKKGDVVDSINGVKIGADLDKMIDIIGKSPGKPIEMTVIRDNQPRTIEITPRANEEGVGKVGISASPPMRPATFWETISRAGELMKVSTEFIFESFKLLITGQFSFDDLGGPVRTANVTAEIAQKGIVQLTSWTALLSLYLGIFNLLPVPALDGSRLVFLGLEAVRRKPIDPNKESMVHFIGFAMLMLLMVAVTYNDILRLVRGE</sequence>
<dbReference type="SMART" id="SM00228">
    <property type="entry name" value="PDZ"/>
    <property type="match status" value="1"/>
</dbReference>
<comment type="subcellular location">
    <subcellularLocation>
        <location evidence="2">Membrane</location>
        <topology evidence="2">Multi-pass membrane protein</topology>
    </subcellularLocation>
</comment>
<evidence type="ECO:0000313" key="13">
    <source>
        <dbReference type="EMBL" id="RIX51790.1"/>
    </source>
</evidence>
<evidence type="ECO:0000259" key="12">
    <source>
        <dbReference type="SMART" id="SM00228"/>
    </source>
</evidence>
<proteinExistence type="inferred from homology"/>
<dbReference type="Proteomes" id="UP000266482">
    <property type="component" value="Unassembled WGS sequence"/>
</dbReference>
<dbReference type="CDD" id="cd06163">
    <property type="entry name" value="S2P-M50_PDZ_RseP-like"/>
    <property type="match status" value="1"/>
</dbReference>
<dbReference type="CDD" id="cd23081">
    <property type="entry name" value="cpPDZ_EcRseP-like"/>
    <property type="match status" value="1"/>
</dbReference>
<dbReference type="InterPro" id="IPR001478">
    <property type="entry name" value="PDZ"/>
</dbReference>
<accession>A0A3A1V2I6</accession>
<evidence type="ECO:0000256" key="2">
    <source>
        <dbReference type="ARBA" id="ARBA00004141"/>
    </source>
</evidence>
<dbReference type="GO" id="GO:0046872">
    <property type="term" value="F:metal ion binding"/>
    <property type="evidence" value="ECO:0007669"/>
    <property type="project" value="UniProtKB-KW"/>
</dbReference>
<evidence type="ECO:0000256" key="6">
    <source>
        <dbReference type="ARBA" id="ARBA00022801"/>
    </source>
</evidence>
<comment type="similarity">
    <text evidence="3 11">Belongs to the peptidase M50B family.</text>
</comment>
<evidence type="ECO:0000256" key="3">
    <source>
        <dbReference type="ARBA" id="ARBA00007931"/>
    </source>
</evidence>
<keyword evidence="5 11" id="KW-0812">Transmembrane</keyword>
<feature type="transmembrane region" description="Helical" evidence="11">
    <location>
        <begin position="6"/>
        <end position="28"/>
    </location>
</feature>
<dbReference type="NCBIfam" id="TIGR00054">
    <property type="entry name" value="RIP metalloprotease RseP"/>
    <property type="match status" value="1"/>
</dbReference>
<evidence type="ECO:0000256" key="10">
    <source>
        <dbReference type="ARBA" id="ARBA00023136"/>
    </source>
</evidence>
<evidence type="ECO:0000256" key="8">
    <source>
        <dbReference type="ARBA" id="ARBA00022989"/>
    </source>
</evidence>
<keyword evidence="8 11" id="KW-1133">Transmembrane helix</keyword>
<dbReference type="PANTHER" id="PTHR42837:SF2">
    <property type="entry name" value="MEMBRANE METALLOPROTEASE ARASP2, CHLOROPLASTIC-RELATED"/>
    <property type="match status" value="1"/>
</dbReference>
<dbReference type="SUPFAM" id="SSF50156">
    <property type="entry name" value="PDZ domain-like"/>
    <property type="match status" value="1"/>
</dbReference>
<keyword evidence="11" id="KW-0479">Metal-binding</keyword>
<dbReference type="GO" id="GO:0006508">
    <property type="term" value="P:proteolysis"/>
    <property type="evidence" value="ECO:0007669"/>
    <property type="project" value="UniProtKB-KW"/>
</dbReference>
<evidence type="ECO:0000256" key="1">
    <source>
        <dbReference type="ARBA" id="ARBA00001947"/>
    </source>
</evidence>
<dbReference type="GO" id="GO:0016020">
    <property type="term" value="C:membrane"/>
    <property type="evidence" value="ECO:0007669"/>
    <property type="project" value="UniProtKB-SubCell"/>
</dbReference>
<dbReference type="InterPro" id="IPR036034">
    <property type="entry name" value="PDZ_sf"/>
</dbReference>
<keyword evidence="4 13" id="KW-0645">Protease</keyword>
<evidence type="ECO:0000313" key="14">
    <source>
        <dbReference type="Proteomes" id="UP000266482"/>
    </source>
</evidence>
<dbReference type="GO" id="GO:0004222">
    <property type="term" value="F:metalloendopeptidase activity"/>
    <property type="evidence" value="ECO:0007669"/>
    <property type="project" value="InterPro"/>
</dbReference>
<dbReference type="EC" id="3.4.24.-" evidence="11"/>
<gene>
    <name evidence="13" type="primary">rseP</name>
    <name evidence="13" type="ORF">D3P08_15350</name>
</gene>
<dbReference type="InterPro" id="IPR004387">
    <property type="entry name" value="Pept_M50_Zn"/>
</dbReference>
<evidence type="ECO:0000256" key="4">
    <source>
        <dbReference type="ARBA" id="ARBA00022670"/>
    </source>
</evidence>
<keyword evidence="14" id="KW-1185">Reference proteome</keyword>
<feature type="domain" description="PDZ" evidence="12">
    <location>
        <begin position="192"/>
        <end position="261"/>
    </location>
</feature>
<dbReference type="Pfam" id="PF02163">
    <property type="entry name" value="Peptidase_M50"/>
    <property type="match status" value="1"/>
</dbReference>